<organism evidence="4 6">
    <name type="scientific">Pseudolycoriella hygida</name>
    <dbReference type="NCBI Taxonomy" id="35572"/>
    <lineage>
        <taxon>Eukaryota</taxon>
        <taxon>Metazoa</taxon>
        <taxon>Ecdysozoa</taxon>
        <taxon>Arthropoda</taxon>
        <taxon>Hexapoda</taxon>
        <taxon>Insecta</taxon>
        <taxon>Pterygota</taxon>
        <taxon>Neoptera</taxon>
        <taxon>Endopterygota</taxon>
        <taxon>Diptera</taxon>
        <taxon>Nematocera</taxon>
        <taxon>Sciaroidea</taxon>
        <taxon>Sciaridae</taxon>
        <taxon>Pseudolycoriella</taxon>
    </lineage>
</organism>
<dbReference type="EMBL" id="WJQU01004495">
    <property type="protein sequence ID" value="KAJ6615965.1"/>
    <property type="molecule type" value="Genomic_DNA"/>
</dbReference>
<name>A0A9Q0MHL2_9DIPT</name>
<dbReference type="AlphaFoldDB" id="A0A9Q0MHL2"/>
<dbReference type="InterPro" id="IPR002671">
    <property type="entry name" value="Ribosomal_eL22"/>
</dbReference>
<evidence type="ECO:0000313" key="5">
    <source>
        <dbReference type="EMBL" id="KAJ6616194.1"/>
    </source>
</evidence>
<keyword evidence="6" id="KW-1185">Reference proteome</keyword>
<sequence>MKSCNTSNISSSTESTVVQTESRIYSQIPITKNVSQDITVTPSANKIVLKNKKKKIQSRYLVQCSNISDGSIDTDNLRTFLHNKLASKIGIGLNDNSLMLEAKGTKILVKCTVAFKKSSLKYFLKKFLKSKKLRRSISVNAHPNIKTAYILNIKNK</sequence>
<reference evidence="4" key="1">
    <citation type="submission" date="2022-07" db="EMBL/GenBank/DDBJ databases">
        <authorList>
            <person name="Trinca V."/>
            <person name="Uliana J.V.C."/>
            <person name="Torres T.T."/>
            <person name="Ward R.J."/>
            <person name="Monesi N."/>
        </authorList>
    </citation>
    <scope>NUCLEOTIDE SEQUENCE</scope>
    <source>
        <strain evidence="4">HSMRA1968</strain>
        <tissue evidence="4">Whole embryos</tissue>
    </source>
</reference>
<evidence type="ECO:0000256" key="3">
    <source>
        <dbReference type="ARBA" id="ARBA00023274"/>
    </source>
</evidence>
<proteinExistence type="inferred from homology"/>
<dbReference type="GO" id="GO:0002181">
    <property type="term" value="P:cytoplasmic translation"/>
    <property type="evidence" value="ECO:0007669"/>
    <property type="project" value="TreeGrafter"/>
</dbReference>
<protein>
    <submittedName>
        <fullName evidence="4">60S ribosomal protein L22</fullName>
    </submittedName>
</protein>
<dbReference type="GO" id="GO:1990904">
    <property type="term" value="C:ribonucleoprotein complex"/>
    <property type="evidence" value="ECO:0007669"/>
    <property type="project" value="UniProtKB-KW"/>
</dbReference>
<dbReference type="InterPro" id="IPR038526">
    <property type="entry name" value="Ribosomal_eL22_sf"/>
</dbReference>
<dbReference type="Pfam" id="PF01776">
    <property type="entry name" value="Ribosomal_L22e"/>
    <property type="match status" value="1"/>
</dbReference>
<dbReference type="PANTHER" id="PTHR10064">
    <property type="entry name" value="60S RIBOSOMAL PROTEIN L22"/>
    <property type="match status" value="1"/>
</dbReference>
<evidence type="ECO:0000313" key="4">
    <source>
        <dbReference type="EMBL" id="KAJ6615965.1"/>
    </source>
</evidence>
<comment type="caution">
    <text evidence="4">The sequence shown here is derived from an EMBL/GenBank/DDBJ whole genome shotgun (WGS) entry which is preliminary data.</text>
</comment>
<dbReference type="Proteomes" id="UP001151699">
    <property type="component" value="Unassembled WGS sequence"/>
</dbReference>
<dbReference type="GO" id="GO:0005840">
    <property type="term" value="C:ribosome"/>
    <property type="evidence" value="ECO:0007669"/>
    <property type="project" value="UniProtKB-KW"/>
</dbReference>
<evidence type="ECO:0000256" key="1">
    <source>
        <dbReference type="ARBA" id="ARBA00007817"/>
    </source>
</evidence>
<gene>
    <name evidence="4" type="primary">rpl-22_0</name>
    <name evidence="5" type="synonym">rpl-22_2</name>
    <name evidence="5" type="ORF">Bhyg_17506</name>
    <name evidence="4" type="ORF">Bhyg_17518</name>
</gene>
<keyword evidence="2 4" id="KW-0689">Ribosomal protein</keyword>
<dbReference type="EMBL" id="WJQU01004466">
    <property type="protein sequence ID" value="KAJ6616194.1"/>
    <property type="molecule type" value="Genomic_DNA"/>
</dbReference>
<dbReference type="GO" id="GO:0003723">
    <property type="term" value="F:RNA binding"/>
    <property type="evidence" value="ECO:0007669"/>
    <property type="project" value="TreeGrafter"/>
</dbReference>
<keyword evidence="3" id="KW-0687">Ribonucleoprotein</keyword>
<evidence type="ECO:0000256" key="2">
    <source>
        <dbReference type="ARBA" id="ARBA00022980"/>
    </source>
</evidence>
<accession>A0A9Q0MHL2</accession>
<evidence type="ECO:0000313" key="6">
    <source>
        <dbReference type="Proteomes" id="UP001151699"/>
    </source>
</evidence>
<dbReference type="PANTHER" id="PTHR10064:SF31">
    <property type="entry name" value="LARGE RIBOSOMAL SUBUNIT PROTEIN EL22A-RELATED"/>
    <property type="match status" value="1"/>
</dbReference>
<comment type="similarity">
    <text evidence="1">Belongs to the eukaryotic ribosomal protein eL22 family.</text>
</comment>
<dbReference type="Gene3D" id="3.30.1360.210">
    <property type="match status" value="1"/>
</dbReference>
<dbReference type="GO" id="GO:0003735">
    <property type="term" value="F:structural constituent of ribosome"/>
    <property type="evidence" value="ECO:0007669"/>
    <property type="project" value="InterPro"/>
</dbReference>